<keyword evidence="2" id="KW-0614">Plasmid</keyword>
<organism evidence="2">
    <name type="scientific">Cupriavidus taiwanensis</name>
    <dbReference type="NCBI Taxonomy" id="164546"/>
    <lineage>
        <taxon>Bacteria</taxon>
        <taxon>Pseudomonadati</taxon>
        <taxon>Pseudomonadota</taxon>
        <taxon>Betaproteobacteria</taxon>
        <taxon>Burkholderiales</taxon>
        <taxon>Burkholderiaceae</taxon>
        <taxon>Cupriavidus</taxon>
    </lineage>
</organism>
<feature type="region of interest" description="Disordered" evidence="1">
    <location>
        <begin position="1"/>
        <end position="22"/>
    </location>
</feature>
<proteinExistence type="predicted"/>
<gene>
    <name evidence="2" type="ORF">CBM2612_P0545</name>
</gene>
<dbReference type="EMBL" id="LT984809">
    <property type="protein sequence ID" value="SPD49200.1"/>
    <property type="molecule type" value="Genomic_DNA"/>
</dbReference>
<name>A0A375HFZ7_9BURK</name>
<reference evidence="2" key="1">
    <citation type="submission" date="2018-01" db="EMBL/GenBank/DDBJ databases">
        <authorList>
            <person name="Gaut B.S."/>
            <person name="Morton B.R."/>
            <person name="Clegg M.T."/>
            <person name="Duvall M.R."/>
        </authorList>
    </citation>
    <scope>NUCLEOTIDE SEQUENCE</scope>
    <source>
        <strain evidence="2">Cupriavidus taiwanensis STM 8555</strain>
    </source>
</reference>
<evidence type="ECO:0000256" key="1">
    <source>
        <dbReference type="SAM" id="MobiDB-lite"/>
    </source>
</evidence>
<accession>A0A375HFZ7</accession>
<sequence length="22" mass="2579">MYQNHQRAKISAMHKLGVNTNH</sequence>
<geneLocation type="plasmid" evidence="2">
    <name>I</name>
</geneLocation>
<protein>
    <submittedName>
        <fullName evidence="2">Uncharacterized protein</fullName>
    </submittedName>
</protein>
<dbReference type="AlphaFoldDB" id="A0A375HFZ7"/>
<evidence type="ECO:0000313" key="2">
    <source>
        <dbReference type="EMBL" id="SPD49200.1"/>
    </source>
</evidence>